<dbReference type="EMBL" id="ATNM01000028">
    <property type="protein sequence ID" value="EPR71122.1"/>
    <property type="molecule type" value="Genomic_DNA"/>
</dbReference>
<dbReference type="STRING" id="641524.ADICYQ_0589"/>
<organism evidence="1 2">
    <name type="scientific">Cyclobacterium qasimii M12-11B</name>
    <dbReference type="NCBI Taxonomy" id="641524"/>
    <lineage>
        <taxon>Bacteria</taxon>
        <taxon>Pseudomonadati</taxon>
        <taxon>Bacteroidota</taxon>
        <taxon>Cytophagia</taxon>
        <taxon>Cytophagales</taxon>
        <taxon>Cyclobacteriaceae</taxon>
        <taxon>Cyclobacterium</taxon>
    </lineage>
</organism>
<accession>S7VP31</accession>
<evidence type="ECO:0000313" key="1">
    <source>
        <dbReference type="EMBL" id="EPR71122.1"/>
    </source>
</evidence>
<sequence>MREWLTFYLMNIPKLIDVLTKLLNPFFLQSHTQLNWL</sequence>
<dbReference type="AlphaFoldDB" id="S7VP31"/>
<comment type="caution">
    <text evidence="1">The sequence shown here is derived from an EMBL/GenBank/DDBJ whole genome shotgun (WGS) entry which is preliminary data.</text>
</comment>
<reference evidence="1 2" key="1">
    <citation type="journal article" date="2013" name="Genome Announc.">
        <title>Draft Genome Sequence of Cyclobacterium qasimii Strain M12-11BT, Isolated from Arctic Marine Sediment.</title>
        <authorList>
            <person name="Shivaji S."/>
            <person name="Ara S."/>
            <person name="Singh A."/>
            <person name="Kumar Pinnaka A."/>
        </authorList>
    </citation>
    <scope>NUCLEOTIDE SEQUENCE [LARGE SCALE GENOMIC DNA]</scope>
    <source>
        <strain evidence="1 2">M12-11B</strain>
    </source>
</reference>
<gene>
    <name evidence="1" type="ORF">ADICYQ_0589</name>
</gene>
<protein>
    <submittedName>
        <fullName evidence="1">Uncharacterized protein</fullName>
    </submittedName>
</protein>
<name>S7VP31_9BACT</name>
<evidence type="ECO:0000313" key="2">
    <source>
        <dbReference type="Proteomes" id="UP000014974"/>
    </source>
</evidence>
<proteinExistence type="predicted"/>
<dbReference type="Proteomes" id="UP000014974">
    <property type="component" value="Unassembled WGS sequence"/>
</dbReference>